<feature type="region of interest" description="Disordered" evidence="1">
    <location>
        <begin position="104"/>
        <end position="143"/>
    </location>
</feature>
<proteinExistence type="predicted"/>
<evidence type="ECO:0000256" key="1">
    <source>
        <dbReference type="SAM" id="MobiDB-lite"/>
    </source>
</evidence>
<evidence type="ECO:0000313" key="3">
    <source>
        <dbReference type="Proteomes" id="UP000294947"/>
    </source>
</evidence>
<dbReference type="RefSeq" id="WP_132494924.1">
    <property type="nucleotide sequence ID" value="NZ_SMKW01000133.1"/>
</dbReference>
<keyword evidence="3" id="KW-1185">Reference proteome</keyword>
<dbReference type="Proteomes" id="UP000294947">
    <property type="component" value="Unassembled WGS sequence"/>
</dbReference>
<sequence length="143" mass="15110">MRAAWPVTALAVVTTYVAPHMAITAGLDLQARDRFHDAPAGDRRGHRRESADRLGARVRRAGDSLGALAPDQTAWEGGHHTAFCAVVSEGSGYPQSILVPVSDLRPDAVNTPKSRCGPGGTPHPAHKSADQSVPYSIAARSRV</sequence>
<gene>
    <name evidence="2" type="ORF">E1288_43775</name>
</gene>
<organism evidence="2 3">
    <name type="scientific">Saccharopolyspora elongata</name>
    <dbReference type="NCBI Taxonomy" id="2530387"/>
    <lineage>
        <taxon>Bacteria</taxon>
        <taxon>Bacillati</taxon>
        <taxon>Actinomycetota</taxon>
        <taxon>Actinomycetes</taxon>
        <taxon>Pseudonocardiales</taxon>
        <taxon>Pseudonocardiaceae</taxon>
        <taxon>Saccharopolyspora</taxon>
    </lineage>
</organism>
<evidence type="ECO:0000313" key="2">
    <source>
        <dbReference type="EMBL" id="TDD35006.1"/>
    </source>
</evidence>
<dbReference type="EMBL" id="SMKW01000133">
    <property type="protein sequence ID" value="TDD35006.1"/>
    <property type="molecule type" value="Genomic_DNA"/>
</dbReference>
<accession>A0A4R4XUB9</accession>
<comment type="caution">
    <text evidence="2">The sequence shown here is derived from an EMBL/GenBank/DDBJ whole genome shotgun (WGS) entry which is preliminary data.</text>
</comment>
<reference evidence="2 3" key="1">
    <citation type="submission" date="2019-03" db="EMBL/GenBank/DDBJ databases">
        <title>Draft genome sequences of novel Actinobacteria.</title>
        <authorList>
            <person name="Sahin N."/>
            <person name="Ay H."/>
            <person name="Saygin H."/>
        </authorList>
    </citation>
    <scope>NUCLEOTIDE SEQUENCE [LARGE SCALE GENOMIC DNA]</scope>
    <source>
        <strain evidence="2 3">7K502</strain>
    </source>
</reference>
<dbReference type="AlphaFoldDB" id="A0A4R4XUB9"/>
<protein>
    <submittedName>
        <fullName evidence="2">Uncharacterized protein</fullName>
    </submittedName>
</protein>
<name>A0A4R4XUB9_9PSEU</name>
<dbReference type="OrthoDB" id="4174975at2"/>